<proteinExistence type="inferred from homology"/>
<feature type="transmembrane region" description="Helical" evidence="9">
    <location>
        <begin position="120"/>
        <end position="140"/>
    </location>
</feature>
<evidence type="ECO:0000256" key="8">
    <source>
        <dbReference type="PIRNR" id="PIRNR023381"/>
    </source>
</evidence>
<reference evidence="10" key="1">
    <citation type="submission" date="2019-11" db="UniProtKB">
        <authorList>
            <consortium name="WormBaseParasite"/>
        </authorList>
    </citation>
    <scope>IDENTIFICATION</scope>
</reference>
<comment type="subcellular location">
    <subcellularLocation>
        <location evidence="1 8">Membrane</location>
        <topology evidence="1 8">Multi-pass membrane protein</topology>
    </subcellularLocation>
</comment>
<sequence length="251" mass="27556">MEGLVAAALSFLVPEECVRKYISGSDLFNVACFKFLLSKCLGYGIVLGSALVKLPQIVKILKTGSAKGLSIPAGLLELACYAATSSYSFYHKFPFSTYGDATFLAAQTTVISFLTISWEISYLCGMIFLSFCACFAAYAMSPAINLSFLILMQMANTPVILFSRGLQIFANFRNGSTGQLSAISVWLMTVGSLARIFTSVQETGDMLVVLNFVASSLVNLVLSFQIVYYWRSPYLDQKSKHEEEVDNKKTQ</sequence>
<feature type="transmembrane region" description="Helical" evidence="9">
    <location>
        <begin position="178"/>
        <end position="197"/>
    </location>
</feature>
<feature type="transmembrane region" description="Helical" evidence="9">
    <location>
        <begin position="146"/>
        <end position="166"/>
    </location>
</feature>
<dbReference type="GO" id="GO:0016020">
    <property type="term" value="C:membrane"/>
    <property type="evidence" value="ECO:0007669"/>
    <property type="project" value="UniProtKB-SubCell"/>
</dbReference>
<dbReference type="WBParaSite" id="MCU_002451-RA">
    <property type="protein sequence ID" value="MCU_002451-RA"/>
    <property type="gene ID" value="MCU_002451"/>
</dbReference>
<keyword evidence="2" id="KW-0813">Transport</keyword>
<dbReference type="Gene3D" id="1.20.1280.290">
    <property type="match status" value="1"/>
</dbReference>
<evidence type="ECO:0000256" key="5">
    <source>
        <dbReference type="ARBA" id="ARBA00022989"/>
    </source>
</evidence>
<dbReference type="PANTHER" id="PTHR12226">
    <property type="entry name" value="MANNOSE-P-DOLICHOL UTILIZATION DEFECT 1 LEC35 -RELATED"/>
    <property type="match status" value="1"/>
</dbReference>
<dbReference type="PIRSF" id="PIRSF023381">
    <property type="entry name" value="MannP-dilichol_defect-1p"/>
    <property type="match status" value="1"/>
</dbReference>
<dbReference type="Pfam" id="PF04193">
    <property type="entry name" value="PQ-loop"/>
    <property type="match status" value="2"/>
</dbReference>
<dbReference type="FunFam" id="1.20.1280.290:FF:000006">
    <property type="entry name" value="mannose-P-dolichol utilization defect 1 protein"/>
    <property type="match status" value="1"/>
</dbReference>
<dbReference type="SMART" id="SM00679">
    <property type="entry name" value="CTNS"/>
    <property type="match status" value="2"/>
</dbReference>
<protein>
    <recommendedName>
        <fullName evidence="8">Mannose-P-dolichol utilization defect 1 protein homolog</fullName>
    </recommendedName>
</protein>
<keyword evidence="4" id="KW-0677">Repeat</keyword>
<dbReference type="PANTHER" id="PTHR12226:SF2">
    <property type="entry name" value="MANNOSE-P-DOLICHOL UTILIZATION DEFECT 1 PROTEIN"/>
    <property type="match status" value="1"/>
</dbReference>
<dbReference type="InterPro" id="IPR016817">
    <property type="entry name" value="MannP-dilichol_defect-1"/>
</dbReference>
<evidence type="ECO:0000256" key="6">
    <source>
        <dbReference type="ARBA" id="ARBA00023136"/>
    </source>
</evidence>
<dbReference type="GO" id="GO:0009312">
    <property type="term" value="P:oligosaccharide biosynthetic process"/>
    <property type="evidence" value="ECO:0007669"/>
    <property type="project" value="TreeGrafter"/>
</dbReference>
<evidence type="ECO:0000256" key="4">
    <source>
        <dbReference type="ARBA" id="ARBA00022737"/>
    </source>
</evidence>
<name>A0A5K3ESV3_MESCO</name>
<evidence type="ECO:0000256" key="3">
    <source>
        <dbReference type="ARBA" id="ARBA00022692"/>
    </source>
</evidence>
<organism evidence="10">
    <name type="scientific">Mesocestoides corti</name>
    <name type="common">Flatworm</name>
    <dbReference type="NCBI Taxonomy" id="53468"/>
    <lineage>
        <taxon>Eukaryota</taxon>
        <taxon>Metazoa</taxon>
        <taxon>Spiralia</taxon>
        <taxon>Lophotrochozoa</taxon>
        <taxon>Platyhelminthes</taxon>
        <taxon>Cestoda</taxon>
        <taxon>Eucestoda</taxon>
        <taxon>Cyclophyllidea</taxon>
        <taxon>Mesocestoididae</taxon>
        <taxon>Mesocestoides</taxon>
    </lineage>
</organism>
<dbReference type="AlphaFoldDB" id="A0A5K3ESV3"/>
<dbReference type="InterPro" id="IPR006603">
    <property type="entry name" value="PQ-loop_rpt"/>
</dbReference>
<keyword evidence="3 8" id="KW-0812">Transmembrane</keyword>
<evidence type="ECO:0000256" key="2">
    <source>
        <dbReference type="ARBA" id="ARBA00022448"/>
    </source>
</evidence>
<keyword evidence="6 8" id="KW-0472">Membrane</keyword>
<comment type="similarity">
    <text evidence="7 8">Belongs to the MPDU1 (TC 2.A.43.3) family.</text>
</comment>
<evidence type="ECO:0000313" key="10">
    <source>
        <dbReference type="WBParaSite" id="MCU_002451-RA"/>
    </source>
</evidence>
<accession>A0A5K3ESV3</accession>
<evidence type="ECO:0000256" key="9">
    <source>
        <dbReference type="SAM" id="Phobius"/>
    </source>
</evidence>
<evidence type="ECO:0000256" key="1">
    <source>
        <dbReference type="ARBA" id="ARBA00004141"/>
    </source>
</evidence>
<keyword evidence="5 8" id="KW-1133">Transmembrane helix</keyword>
<evidence type="ECO:0000256" key="7">
    <source>
        <dbReference type="ARBA" id="ARBA00038475"/>
    </source>
</evidence>
<feature type="transmembrane region" description="Helical" evidence="9">
    <location>
        <begin position="209"/>
        <end position="230"/>
    </location>
</feature>